<accession>A0ABS0GY92</accession>
<protein>
    <submittedName>
        <fullName evidence="1">Uncharacterized protein</fullName>
    </submittedName>
</protein>
<comment type="caution">
    <text evidence="1">The sequence shown here is derived from an EMBL/GenBank/DDBJ whole genome shotgun (WGS) entry which is preliminary data.</text>
</comment>
<evidence type="ECO:0000313" key="2">
    <source>
        <dbReference type="Proteomes" id="UP000638560"/>
    </source>
</evidence>
<dbReference type="EMBL" id="JADPUN010000184">
    <property type="protein sequence ID" value="MBF9131170.1"/>
    <property type="molecule type" value="Genomic_DNA"/>
</dbReference>
<name>A0ABS0GY92_9ACTN</name>
<keyword evidence="2" id="KW-1185">Reference proteome</keyword>
<dbReference type="Proteomes" id="UP000638560">
    <property type="component" value="Unassembled WGS sequence"/>
</dbReference>
<dbReference type="RefSeq" id="WP_196202732.1">
    <property type="nucleotide sequence ID" value="NZ_JADPUN010000184.1"/>
</dbReference>
<evidence type="ECO:0000313" key="1">
    <source>
        <dbReference type="EMBL" id="MBF9131170.1"/>
    </source>
</evidence>
<gene>
    <name evidence="1" type="ORF">I0C86_19710</name>
</gene>
<proteinExistence type="predicted"/>
<organism evidence="1 2">
    <name type="scientific">Plantactinospora alkalitolerans</name>
    <dbReference type="NCBI Taxonomy" id="2789879"/>
    <lineage>
        <taxon>Bacteria</taxon>
        <taxon>Bacillati</taxon>
        <taxon>Actinomycetota</taxon>
        <taxon>Actinomycetes</taxon>
        <taxon>Micromonosporales</taxon>
        <taxon>Micromonosporaceae</taxon>
        <taxon>Plantactinospora</taxon>
    </lineage>
</organism>
<reference evidence="1 2" key="1">
    <citation type="submission" date="2020-11" db="EMBL/GenBank/DDBJ databases">
        <title>A novel isolate from a Black sea contaminated sediment with potential to produce alkanes: Plantactinospora alkalitolerans sp. nov.</title>
        <authorList>
            <person name="Carro L."/>
            <person name="Veyisoglu A."/>
            <person name="Guven K."/>
            <person name="Schumann P."/>
            <person name="Klenk H.-P."/>
            <person name="Sahin N."/>
        </authorList>
    </citation>
    <scope>NUCLEOTIDE SEQUENCE [LARGE SCALE GENOMIC DNA]</scope>
    <source>
        <strain evidence="1 2">S1510</strain>
    </source>
</reference>
<sequence length="130" mass="14926">MESEPSIKERWFCFWCYAWTELGHDPREVSRSQYEAVNGRWERAESPELPKDVGHAYDEASAYGEYGMTLCGIRHDSVSASPYPWMPDWPDACHACKATATVIDQRWPLAMRGGKRIHPTPPPGSRWPPF</sequence>